<proteinExistence type="predicted"/>
<dbReference type="AlphaFoldDB" id="A0A7J6ANG8"/>
<dbReference type="Proteomes" id="UP000593565">
    <property type="component" value="Unassembled WGS sequence"/>
</dbReference>
<evidence type="ECO:0000256" key="1">
    <source>
        <dbReference type="SAM" id="MobiDB-lite"/>
    </source>
</evidence>
<feature type="region of interest" description="Disordered" evidence="1">
    <location>
        <begin position="1"/>
        <end position="73"/>
    </location>
</feature>
<dbReference type="EMBL" id="JAAGNN010000010">
    <property type="protein sequence ID" value="KAF4084394.1"/>
    <property type="molecule type" value="Genomic_DNA"/>
</dbReference>
<sequence length="84" mass="9054">MSATPPKQILPPIPTVSPNTTFTPVPTTTLSGAPPSAEMLQNWQWMDDTPSLPGYQTSRGAPQQSSETGRANSDFHSVILLEFV</sequence>
<feature type="compositionally biased region" description="Polar residues" evidence="1">
    <location>
        <begin position="54"/>
        <end position="73"/>
    </location>
</feature>
<reference evidence="2 3" key="1">
    <citation type="submission" date="2020-02" db="EMBL/GenBank/DDBJ databases">
        <title>A chromosome-scale genome assembly of the black bullhead catfish (Ameiurus melas).</title>
        <authorList>
            <person name="Wen M."/>
            <person name="Zham M."/>
            <person name="Cabau C."/>
            <person name="Klopp C."/>
            <person name="Donnadieu C."/>
            <person name="Roques C."/>
            <person name="Bouchez O."/>
            <person name="Lampietro C."/>
            <person name="Jouanno E."/>
            <person name="Herpin A."/>
            <person name="Louis A."/>
            <person name="Berthelot C."/>
            <person name="Parey E."/>
            <person name="Roest-Crollius H."/>
            <person name="Braasch I."/>
            <person name="Postlethwait J."/>
            <person name="Robinson-Rechavi M."/>
            <person name="Echchiki A."/>
            <person name="Begum T."/>
            <person name="Montfort J."/>
            <person name="Schartl M."/>
            <person name="Bobe J."/>
            <person name="Guiguen Y."/>
        </authorList>
    </citation>
    <scope>NUCLEOTIDE SEQUENCE [LARGE SCALE GENOMIC DNA]</scope>
    <source>
        <strain evidence="2">M_S1</strain>
        <tissue evidence="2">Blood</tissue>
    </source>
</reference>
<comment type="caution">
    <text evidence="2">The sequence shown here is derived from an EMBL/GenBank/DDBJ whole genome shotgun (WGS) entry which is preliminary data.</text>
</comment>
<accession>A0A7J6ANG8</accession>
<evidence type="ECO:0000313" key="3">
    <source>
        <dbReference type="Proteomes" id="UP000593565"/>
    </source>
</evidence>
<evidence type="ECO:0000313" key="2">
    <source>
        <dbReference type="EMBL" id="KAF4084394.1"/>
    </source>
</evidence>
<feature type="compositionally biased region" description="Low complexity" evidence="1">
    <location>
        <begin position="16"/>
        <end position="29"/>
    </location>
</feature>
<organism evidence="2 3">
    <name type="scientific">Ameiurus melas</name>
    <name type="common">Black bullhead</name>
    <name type="synonym">Silurus melas</name>
    <dbReference type="NCBI Taxonomy" id="219545"/>
    <lineage>
        <taxon>Eukaryota</taxon>
        <taxon>Metazoa</taxon>
        <taxon>Chordata</taxon>
        <taxon>Craniata</taxon>
        <taxon>Vertebrata</taxon>
        <taxon>Euteleostomi</taxon>
        <taxon>Actinopterygii</taxon>
        <taxon>Neopterygii</taxon>
        <taxon>Teleostei</taxon>
        <taxon>Ostariophysi</taxon>
        <taxon>Siluriformes</taxon>
        <taxon>Ictaluridae</taxon>
        <taxon>Ameiurus</taxon>
    </lineage>
</organism>
<protein>
    <submittedName>
        <fullName evidence="2">Uncharacterized protein</fullName>
    </submittedName>
</protein>
<name>A0A7J6ANG8_AMEME</name>
<gene>
    <name evidence="2" type="ORF">AMELA_G00128350</name>
</gene>
<keyword evidence="3" id="KW-1185">Reference proteome</keyword>